<dbReference type="AlphaFoldDB" id="A0A382LL71"/>
<reference evidence="1" key="1">
    <citation type="submission" date="2018-05" db="EMBL/GenBank/DDBJ databases">
        <authorList>
            <person name="Lanie J.A."/>
            <person name="Ng W.-L."/>
            <person name="Kazmierczak K.M."/>
            <person name="Andrzejewski T.M."/>
            <person name="Davidsen T.M."/>
            <person name="Wayne K.J."/>
            <person name="Tettelin H."/>
            <person name="Glass J.I."/>
            <person name="Rusch D."/>
            <person name="Podicherti R."/>
            <person name="Tsui H.-C.T."/>
            <person name="Winkler M.E."/>
        </authorList>
    </citation>
    <scope>NUCLEOTIDE SEQUENCE</scope>
</reference>
<sequence length="80" mass="9165">MYAIPPVLEALPRMTQPGGLIVSIISGTWAKVTVEMETDQFTLDEANFLIPWLVEIFQKLELLRQEYTTIQERLADIEKA</sequence>
<feature type="non-terminal residue" evidence="1">
    <location>
        <position position="80"/>
    </location>
</feature>
<organism evidence="1">
    <name type="scientific">marine metagenome</name>
    <dbReference type="NCBI Taxonomy" id="408172"/>
    <lineage>
        <taxon>unclassified sequences</taxon>
        <taxon>metagenomes</taxon>
        <taxon>ecological metagenomes</taxon>
    </lineage>
</organism>
<proteinExistence type="predicted"/>
<dbReference type="EMBL" id="UINC01087854">
    <property type="protein sequence ID" value="SVC37584.1"/>
    <property type="molecule type" value="Genomic_DNA"/>
</dbReference>
<protein>
    <recommendedName>
        <fullName evidence="2">Peptidase S74 domain-containing protein</fullName>
    </recommendedName>
</protein>
<evidence type="ECO:0000313" key="1">
    <source>
        <dbReference type="EMBL" id="SVC37584.1"/>
    </source>
</evidence>
<accession>A0A382LL71</accession>
<evidence type="ECO:0008006" key="2">
    <source>
        <dbReference type="Google" id="ProtNLM"/>
    </source>
</evidence>
<gene>
    <name evidence="1" type="ORF">METZ01_LOCUS290438</name>
</gene>
<name>A0A382LL71_9ZZZZ</name>